<gene>
    <name evidence="3" type="primary">Ccdc33</name>
    <name evidence="3" type="ORF">FREMAG_R14039</name>
</gene>
<dbReference type="PROSITE" id="PS50004">
    <property type="entry name" value="C2"/>
    <property type="match status" value="1"/>
</dbReference>
<accession>A0A850VMI6</accession>
<reference evidence="3" key="1">
    <citation type="submission" date="2019-09" db="EMBL/GenBank/DDBJ databases">
        <title>Bird 10,000 Genomes (B10K) Project - Family phase.</title>
        <authorList>
            <person name="Zhang G."/>
        </authorList>
    </citation>
    <scope>NUCLEOTIDE SEQUENCE</scope>
    <source>
        <strain evidence="3">B10K-DU-002-48</strain>
        <tissue evidence="3">Muscle</tissue>
    </source>
</reference>
<dbReference type="SUPFAM" id="SSF49562">
    <property type="entry name" value="C2 domain (Calcium/lipid-binding domain, CaLB)"/>
    <property type="match status" value="1"/>
</dbReference>
<keyword evidence="4" id="KW-1185">Reference proteome</keyword>
<organism evidence="3 4">
    <name type="scientific">Fregata magnificens</name>
    <name type="common">Magnificent frigatebird</name>
    <dbReference type="NCBI Taxonomy" id="37042"/>
    <lineage>
        <taxon>Eukaryota</taxon>
        <taxon>Metazoa</taxon>
        <taxon>Chordata</taxon>
        <taxon>Craniata</taxon>
        <taxon>Vertebrata</taxon>
        <taxon>Euteleostomi</taxon>
        <taxon>Archelosauria</taxon>
        <taxon>Archosauria</taxon>
        <taxon>Dinosauria</taxon>
        <taxon>Saurischia</taxon>
        <taxon>Theropoda</taxon>
        <taxon>Coelurosauria</taxon>
        <taxon>Aves</taxon>
        <taxon>Neognathae</taxon>
        <taxon>Neoaves</taxon>
        <taxon>Aequornithes</taxon>
        <taxon>Suliformes</taxon>
        <taxon>Fregatidae</taxon>
        <taxon>Fregata</taxon>
    </lineage>
</organism>
<dbReference type="GO" id="GO:0005777">
    <property type="term" value="C:peroxisome"/>
    <property type="evidence" value="ECO:0007669"/>
    <property type="project" value="TreeGrafter"/>
</dbReference>
<dbReference type="InterPro" id="IPR039889">
    <property type="entry name" value="CCD33"/>
</dbReference>
<feature type="domain" description="C2" evidence="2">
    <location>
        <begin position="1"/>
        <end position="112"/>
    </location>
</feature>
<protein>
    <submittedName>
        <fullName evidence="3">CCD33 protein</fullName>
    </submittedName>
</protein>
<evidence type="ECO:0000313" key="3">
    <source>
        <dbReference type="EMBL" id="NWH42638.1"/>
    </source>
</evidence>
<sequence>GHVARVGKEAITVTLHGASNLPATREGRVPWPYVIVKTNRGDEQKPEATRASSVPTHAPTWEEEVTVEMDAEEAGWAALTLTVADKATKEALGTFQLPVRHLQPFQPHHCRLVLPRMRDPAGTVLCVTIIRKGSFIPRCDGLSYVALEVLLRGLSAPLATPVGPLVAVARVVTNVREYEHRMEKHPVACPGISPTTITFPDPPAAAFSITRAANHGCPQVSQPAGPAEQPTWDTSFLFQGRDVATIFSEDTALAIEYYPYKAMWDAPGTLVPMGYSVLPLTSRVFRELAAQSGGMRVHGLAVQGTDLKTTSGAIPTVGLCLQLLRSERPAAFLTPSGSDALPSLEPVAAGTLKREENKAMRNVVGGGVTLPCPGPTEAEKPPCSSALGWQEVSSYRLALKQMAGDLLSLRQHVTSLEVENRHLRCSLASQEDLGHALLTDVDLDVMTREELLDRLASTAELRRLKDRVQQLQNELIRKNDREKDLVLLQRAHQQQQATLRRCQEKVAKTKGLEEMVRQQEKVIEAMERLLQEKLVGAGRSAEKPVGHFPVAPPPHPTGEALSGEVYAALLAENRRLREELARSPHPSPLIAPQPPALLGVFGGTEKLSLLARLEEAQARGRVLERQLEEAARRWGREKQELGTRLLEREHGFPHAPTSV</sequence>
<keyword evidence="1" id="KW-0175">Coiled coil</keyword>
<dbReference type="CDD" id="cd00030">
    <property type="entry name" value="C2"/>
    <property type="match status" value="1"/>
</dbReference>
<dbReference type="Pfam" id="PF00168">
    <property type="entry name" value="C2"/>
    <property type="match status" value="1"/>
</dbReference>
<proteinExistence type="predicted"/>
<feature type="non-terminal residue" evidence="3">
    <location>
        <position position="1"/>
    </location>
</feature>
<dbReference type="InterPro" id="IPR035892">
    <property type="entry name" value="C2_domain_sf"/>
</dbReference>
<dbReference type="InterPro" id="IPR000008">
    <property type="entry name" value="C2_dom"/>
</dbReference>
<dbReference type="PANTHER" id="PTHR21623:SF2">
    <property type="entry name" value="COILED-COIL DOMAIN-CONTAINING PROTEIN 33"/>
    <property type="match status" value="1"/>
</dbReference>
<name>A0A850VMI6_FREMA</name>
<dbReference type="AlphaFoldDB" id="A0A850VMI6"/>
<dbReference type="PANTHER" id="PTHR21623">
    <property type="entry name" value="SPERIOLIN-BINDING FACTOR"/>
    <property type="match status" value="1"/>
</dbReference>
<evidence type="ECO:0000313" key="4">
    <source>
        <dbReference type="Proteomes" id="UP000632118"/>
    </source>
</evidence>
<feature type="coiled-coil region" evidence="1">
    <location>
        <begin position="454"/>
        <end position="532"/>
    </location>
</feature>
<dbReference type="OrthoDB" id="552574at2759"/>
<dbReference type="SMART" id="SM00239">
    <property type="entry name" value="C2"/>
    <property type="match status" value="1"/>
</dbReference>
<evidence type="ECO:0000256" key="1">
    <source>
        <dbReference type="SAM" id="Coils"/>
    </source>
</evidence>
<dbReference type="Proteomes" id="UP000632118">
    <property type="component" value="Unassembled WGS sequence"/>
</dbReference>
<dbReference type="Gene3D" id="2.60.40.150">
    <property type="entry name" value="C2 domain"/>
    <property type="match status" value="1"/>
</dbReference>
<dbReference type="EMBL" id="WAAD01000422">
    <property type="protein sequence ID" value="NWH42638.1"/>
    <property type="molecule type" value="Genomic_DNA"/>
</dbReference>
<evidence type="ECO:0000259" key="2">
    <source>
        <dbReference type="PROSITE" id="PS50004"/>
    </source>
</evidence>
<feature type="non-terminal residue" evidence="3">
    <location>
        <position position="659"/>
    </location>
</feature>
<comment type="caution">
    <text evidence="3">The sequence shown here is derived from an EMBL/GenBank/DDBJ whole genome shotgun (WGS) entry which is preliminary data.</text>
</comment>